<name>A0ACC2PEF9_9HYME</name>
<dbReference type="EMBL" id="CM056742">
    <property type="protein sequence ID" value="KAJ8680959.1"/>
    <property type="molecule type" value="Genomic_DNA"/>
</dbReference>
<accession>A0ACC2PEF9</accession>
<reference evidence="1" key="1">
    <citation type="submission" date="2023-04" db="EMBL/GenBank/DDBJ databases">
        <title>A chromosome-level genome assembly of the parasitoid wasp Eretmocerus hayati.</title>
        <authorList>
            <person name="Zhong Y."/>
            <person name="Liu S."/>
            <person name="Liu Y."/>
        </authorList>
    </citation>
    <scope>NUCLEOTIDE SEQUENCE</scope>
    <source>
        <strain evidence="1">ZJU_SS_LIU_2023</strain>
    </source>
</reference>
<organism evidence="1 2">
    <name type="scientific">Eretmocerus hayati</name>
    <dbReference type="NCBI Taxonomy" id="131215"/>
    <lineage>
        <taxon>Eukaryota</taxon>
        <taxon>Metazoa</taxon>
        <taxon>Ecdysozoa</taxon>
        <taxon>Arthropoda</taxon>
        <taxon>Hexapoda</taxon>
        <taxon>Insecta</taxon>
        <taxon>Pterygota</taxon>
        <taxon>Neoptera</taxon>
        <taxon>Endopterygota</taxon>
        <taxon>Hymenoptera</taxon>
        <taxon>Apocrita</taxon>
        <taxon>Proctotrupomorpha</taxon>
        <taxon>Chalcidoidea</taxon>
        <taxon>Aphelinidae</taxon>
        <taxon>Aphelininae</taxon>
        <taxon>Eretmocerus</taxon>
    </lineage>
</organism>
<keyword evidence="2" id="KW-1185">Reference proteome</keyword>
<protein>
    <submittedName>
        <fullName evidence="1">Uncharacterized protein</fullName>
    </submittedName>
</protein>
<gene>
    <name evidence="1" type="ORF">QAD02_016746</name>
</gene>
<comment type="caution">
    <text evidence="1">The sequence shown here is derived from an EMBL/GenBank/DDBJ whole genome shotgun (WGS) entry which is preliminary data.</text>
</comment>
<evidence type="ECO:0000313" key="1">
    <source>
        <dbReference type="EMBL" id="KAJ8680959.1"/>
    </source>
</evidence>
<evidence type="ECO:0000313" key="2">
    <source>
        <dbReference type="Proteomes" id="UP001239111"/>
    </source>
</evidence>
<proteinExistence type="predicted"/>
<sequence length="155" mass="17508">MLVNYSVLLVELIMGVIRHNSIISVWAAILDFDQSFSLITIGGKKRKSVKDMLIDEFKLHLWTTAFASIVGWIFVSGASITVHHDVIVNHFTYMVPYYGTYIAVFKFCGLAFLIGQRFKYLNESILASANEGNLKSDHLLITKVRMTFGNSDKLP</sequence>
<dbReference type="Proteomes" id="UP001239111">
    <property type="component" value="Chromosome 2"/>
</dbReference>